<feature type="compositionally biased region" description="Basic residues" evidence="1">
    <location>
        <begin position="235"/>
        <end position="247"/>
    </location>
</feature>
<name>A0AAW1MKU9_POPJA</name>
<feature type="compositionally biased region" description="Polar residues" evidence="1">
    <location>
        <begin position="207"/>
        <end position="216"/>
    </location>
</feature>
<feature type="compositionally biased region" description="Basic residues" evidence="1">
    <location>
        <begin position="283"/>
        <end position="292"/>
    </location>
</feature>
<proteinExistence type="predicted"/>
<evidence type="ECO:0000313" key="3">
    <source>
        <dbReference type="Proteomes" id="UP001458880"/>
    </source>
</evidence>
<dbReference type="EMBL" id="JASPKY010000038">
    <property type="protein sequence ID" value="KAK9746703.1"/>
    <property type="molecule type" value="Genomic_DNA"/>
</dbReference>
<evidence type="ECO:0000313" key="2">
    <source>
        <dbReference type="EMBL" id="KAK9746703.1"/>
    </source>
</evidence>
<reference evidence="2 3" key="1">
    <citation type="journal article" date="2024" name="BMC Genomics">
        <title>De novo assembly and annotation of Popillia japonica's genome with initial clues to its potential as an invasive pest.</title>
        <authorList>
            <person name="Cucini C."/>
            <person name="Boschi S."/>
            <person name="Funari R."/>
            <person name="Cardaioli E."/>
            <person name="Iannotti N."/>
            <person name="Marturano G."/>
            <person name="Paoli F."/>
            <person name="Bruttini M."/>
            <person name="Carapelli A."/>
            <person name="Frati F."/>
            <person name="Nardi F."/>
        </authorList>
    </citation>
    <scope>NUCLEOTIDE SEQUENCE [LARGE SCALE GENOMIC DNA]</scope>
    <source>
        <strain evidence="2">DMR45628</strain>
    </source>
</reference>
<dbReference type="Proteomes" id="UP001458880">
    <property type="component" value="Unassembled WGS sequence"/>
</dbReference>
<feature type="compositionally biased region" description="Basic residues" evidence="1">
    <location>
        <begin position="193"/>
        <end position="203"/>
    </location>
</feature>
<feature type="compositionally biased region" description="Basic residues" evidence="1">
    <location>
        <begin position="116"/>
        <end position="125"/>
    </location>
</feature>
<feature type="compositionally biased region" description="Acidic residues" evidence="1">
    <location>
        <begin position="252"/>
        <end position="262"/>
    </location>
</feature>
<organism evidence="2 3">
    <name type="scientific">Popillia japonica</name>
    <name type="common">Japanese beetle</name>
    <dbReference type="NCBI Taxonomy" id="7064"/>
    <lineage>
        <taxon>Eukaryota</taxon>
        <taxon>Metazoa</taxon>
        <taxon>Ecdysozoa</taxon>
        <taxon>Arthropoda</taxon>
        <taxon>Hexapoda</taxon>
        <taxon>Insecta</taxon>
        <taxon>Pterygota</taxon>
        <taxon>Neoptera</taxon>
        <taxon>Endopterygota</taxon>
        <taxon>Coleoptera</taxon>
        <taxon>Polyphaga</taxon>
        <taxon>Scarabaeiformia</taxon>
        <taxon>Scarabaeidae</taxon>
        <taxon>Rutelinae</taxon>
        <taxon>Popillia</taxon>
    </lineage>
</organism>
<protein>
    <submittedName>
        <fullName evidence="2">Uncharacterized protein</fullName>
    </submittedName>
</protein>
<keyword evidence="3" id="KW-1185">Reference proteome</keyword>
<feature type="region of interest" description="Disordered" evidence="1">
    <location>
        <begin position="114"/>
        <end position="140"/>
    </location>
</feature>
<feature type="compositionally biased region" description="Basic and acidic residues" evidence="1">
    <location>
        <begin position="129"/>
        <end position="140"/>
    </location>
</feature>
<sequence>MDESHTADSLLRLESARLQNVMDESHTADSLLRLDSAHLCNSLLHRIRLIQGRTNLNFNEPHFIESKDSSVRQTKDIIQSIKEGLKKGCSELIQSYESNNRFHSETNASLTEKLNKKNNKVKRQIQKSSSDKIESKQFRNKKGDIHEVAQFCEGNTGKQPEIASGIKLSQIFLNNAETQGELQQVSSTISNKGNKKKKKRKHKGENDSNSSLTQSRSKCDLKKASQQGDATSPKLKSRKTKSKRNKRRIECSGDESDVEEDVSNFKMGEEGSNPNLQNEDKPRRKLRNKQRPKSPTLAAMRRHDRPLIPDFKDMVSSTIARLNTVNESVQKVIEDSLSSSSSLTKKCSFPTIKSSGNTPYVQPTLMAQNLNPKDASVSSISWSTVTITNANENSEISAVTRTEKSPPKKAATSRKSSDSKSKPQTPEIPQPPAACAEQIPPKKKAKSPHSENKIKKSDEKVTSSNVEKEVAPKKKKEAKKKEESAEPVSSLKKTGKKKKSKNVVNFNTVPEVVPNYTPEPTTVTLPPKSAKSVRAALNESLIVTQAKPKTATKSSREDSGKIGQTKSKHDNRRISSARAHRNVQSREDSGKIGQTKSKHDNRRISSARAAALERTGTSTKKWCPKLKAPGTYRQRNRVKCLSALGRCCKRTPRI</sequence>
<feature type="region of interest" description="Disordered" evidence="1">
    <location>
        <begin position="396"/>
        <end position="622"/>
    </location>
</feature>
<evidence type="ECO:0000256" key="1">
    <source>
        <dbReference type="SAM" id="MobiDB-lite"/>
    </source>
</evidence>
<feature type="region of interest" description="Disordered" evidence="1">
    <location>
        <begin position="180"/>
        <end position="297"/>
    </location>
</feature>
<feature type="compositionally biased region" description="Basic and acidic residues" evidence="1">
    <location>
        <begin position="448"/>
        <end position="472"/>
    </location>
</feature>
<dbReference type="AlphaFoldDB" id="A0AAW1MKU9"/>
<comment type="caution">
    <text evidence="2">The sequence shown here is derived from an EMBL/GenBank/DDBJ whole genome shotgun (WGS) entry which is preliminary data.</text>
</comment>
<gene>
    <name evidence="2" type="ORF">QE152_g5922</name>
</gene>
<feature type="compositionally biased region" description="Polar residues" evidence="1">
    <location>
        <begin position="180"/>
        <end position="190"/>
    </location>
</feature>
<accession>A0AAW1MKU9</accession>